<proteinExistence type="predicted"/>
<dbReference type="Gene3D" id="2.60.40.740">
    <property type="match status" value="2"/>
</dbReference>
<name>A0A2S7WZ96_9FLAO</name>
<dbReference type="InterPro" id="IPR035986">
    <property type="entry name" value="PKD_dom_sf"/>
</dbReference>
<evidence type="ECO:0000259" key="1">
    <source>
        <dbReference type="PROSITE" id="PS50093"/>
    </source>
</evidence>
<protein>
    <recommendedName>
        <fullName evidence="1">PKD domain-containing protein</fullName>
    </recommendedName>
</protein>
<dbReference type="PROSITE" id="PS50093">
    <property type="entry name" value="PKD"/>
    <property type="match status" value="4"/>
</dbReference>
<dbReference type="Pfam" id="PF13585">
    <property type="entry name" value="CHU_C"/>
    <property type="match status" value="1"/>
</dbReference>
<dbReference type="InterPro" id="IPR025667">
    <property type="entry name" value="SprB_repeat"/>
</dbReference>
<dbReference type="OrthoDB" id="607469at2"/>
<dbReference type="SUPFAM" id="SSF49299">
    <property type="entry name" value="PKD domain"/>
    <property type="match status" value="6"/>
</dbReference>
<dbReference type="EMBL" id="MSCM01000001">
    <property type="protein sequence ID" value="PQJ82904.1"/>
    <property type="molecule type" value="Genomic_DNA"/>
</dbReference>
<dbReference type="Pfam" id="PF18911">
    <property type="entry name" value="PKD_4"/>
    <property type="match status" value="3"/>
</dbReference>
<feature type="domain" description="PKD" evidence="1">
    <location>
        <begin position="2460"/>
        <end position="2505"/>
    </location>
</feature>
<dbReference type="SMART" id="SM00089">
    <property type="entry name" value="PKD"/>
    <property type="match status" value="4"/>
</dbReference>
<comment type="caution">
    <text evidence="2">The sequence shown here is derived from an EMBL/GenBank/DDBJ whole genome shotgun (WGS) entry which is preliminary data.</text>
</comment>
<sequence>MKFKTALSFNFKNKINYLTFFLIGGLLLNTYSNYKNNTLFNFVVEPTATISASNTAVCKDESVTITFEGANGIAPYTFTYQINNGSSEEVITTSGNSIDITFNGAIIGDFTYKLTNVKDSTLDSMVVLNQEVSVKVYAPPTVDFTFDDNACSGTMVAFKSDLSGNGALTYEWDFGDGTTSEEKNPSHIFESIGCGSEVFQVKLLVKGENGCSTSLTKPISVLSKLDMRFRDFNTGLTVFSNCENASSTNPNYEVTVQKISNATCANSYSVNWGDGTTSTSVTFPANHTYTTLGVFIMTISAEASNSCLNSVSYEVINVTNPKGGIESPGNTSNLCVPTNELNFKITGWIENTLDTKYIWDFGDGTPIITYTQAQLEASPYADPTNPEYNKFPVPHSYTKGSCSQVDGQYIAKLRIQNACGFTPLSAGGITVLDTSISLFESVDFSCVDKSILFKNKSTIGDGVGCSNAVDFIWDFGDGVTETTYSTETVTNQSHTYTNPGTYIVRLTIPSARCGDVFFEKEICIEPELIPSFTVNTDEGCIPLNVNITNSTDESQLCSTANYDWEVDYTSGNCGDAKDWEFVNGTKNTSENPEFIFNNSGKYTLTQNVITSCGVKKVTKIIHVKKPPTVSIDPISDSCGAVTINPIAKVENCASTNSNITYKWTFIGGNPATSTSLDPGNIEFTSPGTHTISLEVTSECSPSTAATQTFEVFEKPIITNTALLQEICSNQATNEISLTSNKANTTYSWSATASANITGFIANGTATKIPAQVLINNSNVVGTLKYTVIPKLETCEGDTVEFIITVNPASIVSKQPISSDICLNGTPTELVVEYEYGTGTPAYQWFSNADNNVTTGNPILSATSANYNPPSNTVGITYYYAEISFSSGGCSIIKSNTASVNVNEQLTINSVATSQIICVGGTANEMEVTYTNGSGTPSYQWFLNTTNTNVGGAKIESATNAIYLPDPFLNTGIFYYYVEVSVEGNGCASATSNVYQIEVVSDPVIDSQPIAFQELCQGALPADLIVSATVAITADKLYQWFSSTSSTTTGGTLIFGETSNTFSPPTLAVGTFYYYVVVSQAASGCKVISAVSELKINEAPTFTKQPIASEICVGGSATSLQVTYENGTGIPAFQWFSNVNNTNSGGNKITNATDATYNPPTDNVGIIYYYAEISFDTGGCSQIFSETAKVNVVPQVIVNPVAPPQAICVDGTADEMEVTFTGGTGTVSYQWFLNGLNSNTGGTLITGQTASKFTPNVFTTTGDFYYYAEIYLDGDGCTSALSDVFEINVFKDPVIDSQPIASQELCQGALPVDLTVSASEGTATVKNYQWFSNTSSSNTSGTLLINETSDTFTPPTTTVGTFYYYVIVSQAASGCSVISDVSELKINEAPVITTQPSSSEICLDGSATRLEVAYQNGTGTAIYQWFSNADNNVTSGNPIPNATNATHNPPTNTVGETYYYAEISFSSGGCSIIKSNSASVIVNEQLRINSTALNQVICEGGIADQMGVTYTGGAGNATYQWYKSAIETNIGGSKIDGAVNAKYTPNMFSDAGTFYYYVEVFLDGNGCNLATSDVYKIEVVSDPVIDAQPIASQELCEGALPLDLTVSVSKGTLTVKNYQWFSNTSSSNTGGTLLINETSDTFTPPTTTVGAFYYYVLVSQPESGCTITSAVSELKINKAPTFSTQPKASEICLEETATLLEVEYQNGTGAATYQWFSNSSDSTTGGNLITGETNAFYQPSSDAVGTIYYYVKISFSSGGCQQIISNTAAVIVNEIPVINDEQITIYSKATFTFNPNSIAANTIPVGTKYTWTLPTFNPAGSILGASAETNSQDQISQALENTSTLPVKVRYTITPATANCVGNSFILEVTVNPSIESNTVVINNSCFESNDASITTNIIGGIPFDTENKYIVSWSGPNGFSSTDTDISNLAAGIYTLRIEDKEGFSITEELEVTQPNILSITKDIEKNISCFQGNDGVLEVTIAGGTLPYTYNWSTTDGNGIVSNTKNQNTLTAGTYTLEIVDKNNCKIATNFILTEPEVLKIEMVSKQDILCFGDATGAIEISVSGGTQVETSPGIFDYLYSWSGPNGFTSTSKNITNLFVGTYTVVVLDNLGCTISAIFIINQSTEIKINFEKTNVTCYKANDGTIKVTVSGGKAPHQISWSNLASGFSLSNLSANIYIATITDANNCTAQVSIKIEEPVFFIEPVVTPISCNGENDAVIKLNLSGGIAPFSVTWNDGSSEGLQRNNLAAGTYSVVILDSDTYQCPIERTFIITNPPLISVSTTVIDAVDCDRVNSGSIDLETSGGTAPYSFKWSTNETTEDIKNIPQGDYSVEITDANGCTVSRQFTIFRQEPITITFEETTLTDCDLKIVSKQNKAKVAGGFLPYTYSWSAGIVSGPDDEIMTTSQNGSYILTITDAKGCEKSNSFIVNVPTIGSADFRYNAFALTTYNLLSIEDPIQFTNLTTGDFTSLKWDFGDGSAITNEENPVHTYNSVGSFDVVLTVEFTQGCTEVFERTITITQGYSLIHPTAFTPNDDGYNETIRPSYRGFTNIRMTIYDTWGTTVYQEEGVNLKGWNGLINGKPAENGNYVMVVRGNTFYEKEITKSSPVTLLK</sequence>
<dbReference type="InterPro" id="IPR013783">
    <property type="entry name" value="Ig-like_fold"/>
</dbReference>
<dbReference type="RefSeq" id="WP_105021449.1">
    <property type="nucleotide sequence ID" value="NZ_MSCM01000001.1"/>
</dbReference>
<dbReference type="CDD" id="cd00146">
    <property type="entry name" value="PKD"/>
    <property type="match status" value="4"/>
</dbReference>
<dbReference type="InterPro" id="IPR000601">
    <property type="entry name" value="PKD_dom"/>
</dbReference>
<dbReference type="InterPro" id="IPR022409">
    <property type="entry name" value="PKD/Chitinase_dom"/>
</dbReference>
<accession>A0A2S7WZ96</accession>
<feature type="domain" description="PKD" evidence="1">
    <location>
        <begin position="467"/>
        <end position="508"/>
    </location>
</feature>
<gene>
    <name evidence="2" type="ORF">BTO16_10085</name>
</gene>
<feature type="domain" description="PKD" evidence="1">
    <location>
        <begin position="139"/>
        <end position="193"/>
    </location>
</feature>
<reference evidence="2 3" key="1">
    <citation type="submission" date="2016-12" db="EMBL/GenBank/DDBJ databases">
        <title>Trade-off between light-utilization and light-protection in marine flavobacteria.</title>
        <authorList>
            <person name="Kumagai Y."/>
            <person name="Yoshizawa S."/>
            <person name="Kogure K."/>
            <person name="Iwasaki W."/>
        </authorList>
    </citation>
    <scope>NUCLEOTIDE SEQUENCE [LARGE SCALE GENOMIC DNA]</scope>
    <source>
        <strain evidence="2 3">ATCC 43844</strain>
    </source>
</reference>
<dbReference type="Pfam" id="PF13573">
    <property type="entry name" value="SprB"/>
    <property type="match status" value="5"/>
</dbReference>
<keyword evidence="3" id="KW-1185">Reference proteome</keyword>
<evidence type="ECO:0000313" key="3">
    <source>
        <dbReference type="Proteomes" id="UP000239068"/>
    </source>
</evidence>
<dbReference type="InterPro" id="IPR045828">
    <property type="entry name" value="PKD_Bacteroidetes"/>
</dbReference>
<dbReference type="Proteomes" id="UP000239068">
    <property type="component" value="Unassembled WGS sequence"/>
</dbReference>
<dbReference type="Pfam" id="PF19406">
    <property type="entry name" value="PKD_5"/>
    <property type="match status" value="2"/>
</dbReference>
<organism evidence="2 3">
    <name type="scientific">Polaribacter glomeratus</name>
    <dbReference type="NCBI Taxonomy" id="102"/>
    <lineage>
        <taxon>Bacteria</taxon>
        <taxon>Pseudomonadati</taxon>
        <taxon>Bacteroidota</taxon>
        <taxon>Flavobacteriia</taxon>
        <taxon>Flavobacteriales</taxon>
        <taxon>Flavobacteriaceae</taxon>
    </lineage>
</organism>
<dbReference type="Gene3D" id="2.60.40.10">
    <property type="entry name" value="Immunoglobulins"/>
    <property type="match status" value="8"/>
</dbReference>
<evidence type="ECO:0000313" key="2">
    <source>
        <dbReference type="EMBL" id="PQJ82904.1"/>
    </source>
</evidence>
<dbReference type="Gene3D" id="2.60.40.2700">
    <property type="match status" value="2"/>
</dbReference>
<feature type="domain" description="PKD" evidence="1">
    <location>
        <begin position="654"/>
        <end position="711"/>
    </location>
</feature>